<proteinExistence type="predicted"/>
<protein>
    <submittedName>
        <fullName evidence="2">Uncharacterized protein</fullName>
    </submittedName>
</protein>
<name>A0A4Z2F5Q7_9TELE</name>
<keyword evidence="3" id="KW-1185">Reference proteome</keyword>
<evidence type="ECO:0000256" key="1">
    <source>
        <dbReference type="SAM" id="MobiDB-lite"/>
    </source>
</evidence>
<organism evidence="2 3">
    <name type="scientific">Liparis tanakae</name>
    <name type="common">Tanaka's snailfish</name>
    <dbReference type="NCBI Taxonomy" id="230148"/>
    <lineage>
        <taxon>Eukaryota</taxon>
        <taxon>Metazoa</taxon>
        <taxon>Chordata</taxon>
        <taxon>Craniata</taxon>
        <taxon>Vertebrata</taxon>
        <taxon>Euteleostomi</taxon>
        <taxon>Actinopterygii</taxon>
        <taxon>Neopterygii</taxon>
        <taxon>Teleostei</taxon>
        <taxon>Neoteleostei</taxon>
        <taxon>Acanthomorphata</taxon>
        <taxon>Eupercaria</taxon>
        <taxon>Perciformes</taxon>
        <taxon>Cottioidei</taxon>
        <taxon>Cottales</taxon>
        <taxon>Liparidae</taxon>
        <taxon>Liparis</taxon>
    </lineage>
</organism>
<gene>
    <name evidence="2" type="ORF">EYF80_053990</name>
</gene>
<comment type="caution">
    <text evidence="2">The sequence shown here is derived from an EMBL/GenBank/DDBJ whole genome shotgun (WGS) entry which is preliminary data.</text>
</comment>
<dbReference type="Proteomes" id="UP000314294">
    <property type="component" value="Unassembled WGS sequence"/>
</dbReference>
<feature type="compositionally biased region" description="Low complexity" evidence="1">
    <location>
        <begin position="1"/>
        <end position="30"/>
    </location>
</feature>
<reference evidence="2 3" key="1">
    <citation type="submission" date="2019-03" db="EMBL/GenBank/DDBJ databases">
        <title>First draft genome of Liparis tanakae, snailfish: a comprehensive survey of snailfish specific genes.</title>
        <authorList>
            <person name="Kim W."/>
            <person name="Song I."/>
            <person name="Jeong J.-H."/>
            <person name="Kim D."/>
            <person name="Kim S."/>
            <person name="Ryu S."/>
            <person name="Song J.Y."/>
            <person name="Lee S.K."/>
        </authorList>
    </citation>
    <scope>NUCLEOTIDE SEQUENCE [LARGE SCALE GENOMIC DNA]</scope>
    <source>
        <tissue evidence="2">Muscle</tissue>
    </source>
</reference>
<sequence>MAAAETSAPPAAAAHEGVSAAPSSPTAGTSYLNTTLNSFPPRRSASHEFLMTAILRLSQLSMA</sequence>
<evidence type="ECO:0000313" key="2">
    <source>
        <dbReference type="EMBL" id="TNN35842.1"/>
    </source>
</evidence>
<dbReference type="EMBL" id="SRLO01001699">
    <property type="protein sequence ID" value="TNN35842.1"/>
    <property type="molecule type" value="Genomic_DNA"/>
</dbReference>
<evidence type="ECO:0000313" key="3">
    <source>
        <dbReference type="Proteomes" id="UP000314294"/>
    </source>
</evidence>
<feature type="region of interest" description="Disordered" evidence="1">
    <location>
        <begin position="1"/>
        <end position="42"/>
    </location>
</feature>
<accession>A0A4Z2F5Q7</accession>
<dbReference type="AlphaFoldDB" id="A0A4Z2F5Q7"/>